<evidence type="ECO:0000313" key="8">
    <source>
        <dbReference type="Proteomes" id="UP001325680"/>
    </source>
</evidence>
<protein>
    <submittedName>
        <fullName evidence="7">NAD(P)-binding domain-containing protein</fullName>
    </submittedName>
</protein>
<dbReference type="SUPFAM" id="SSF51905">
    <property type="entry name" value="FAD/NAD(P)-binding domain"/>
    <property type="match status" value="2"/>
</dbReference>
<dbReference type="RefSeq" id="WP_114790772.1">
    <property type="nucleotide sequence ID" value="NZ_CP139960.1"/>
</dbReference>
<dbReference type="Gene3D" id="3.50.50.60">
    <property type="entry name" value="FAD/NAD(P)-binding domain"/>
    <property type="match status" value="1"/>
</dbReference>
<evidence type="ECO:0000256" key="6">
    <source>
        <dbReference type="SAM" id="MobiDB-lite"/>
    </source>
</evidence>
<dbReference type="InterPro" id="IPR020946">
    <property type="entry name" value="Flavin_mOase-like"/>
</dbReference>
<dbReference type="InterPro" id="IPR000960">
    <property type="entry name" value="Flavin_mOase"/>
</dbReference>
<name>A0ABZ0W410_9BACT</name>
<dbReference type="InterPro" id="IPR050346">
    <property type="entry name" value="FMO-like"/>
</dbReference>
<keyword evidence="2" id="KW-0285">Flavoprotein</keyword>
<feature type="compositionally biased region" description="Polar residues" evidence="6">
    <location>
        <begin position="508"/>
        <end position="517"/>
    </location>
</feature>
<evidence type="ECO:0000256" key="2">
    <source>
        <dbReference type="ARBA" id="ARBA00022630"/>
    </source>
</evidence>
<dbReference type="InterPro" id="IPR036188">
    <property type="entry name" value="FAD/NAD-bd_sf"/>
</dbReference>
<proteinExistence type="inferred from homology"/>
<keyword evidence="5" id="KW-0560">Oxidoreductase</keyword>
<dbReference type="Proteomes" id="UP001325680">
    <property type="component" value="Chromosome"/>
</dbReference>
<evidence type="ECO:0000256" key="5">
    <source>
        <dbReference type="ARBA" id="ARBA00023002"/>
    </source>
</evidence>
<keyword evidence="3" id="KW-0274">FAD</keyword>
<gene>
    <name evidence="7" type="ORF">U0035_20335</name>
</gene>
<reference evidence="7 8" key="1">
    <citation type="submission" date="2023-12" db="EMBL/GenBank/DDBJ databases">
        <title>Genome sequencing and assembly of bacterial species from a model synthetic community.</title>
        <authorList>
            <person name="Hogle S.L."/>
        </authorList>
    </citation>
    <scope>NUCLEOTIDE SEQUENCE [LARGE SCALE GENOMIC DNA]</scope>
    <source>
        <strain evidence="7 8">HAMBI_3031</strain>
    </source>
</reference>
<accession>A0ABZ0W410</accession>
<dbReference type="PIRSF" id="PIRSF000332">
    <property type="entry name" value="FMO"/>
    <property type="match status" value="1"/>
</dbReference>
<evidence type="ECO:0000256" key="3">
    <source>
        <dbReference type="ARBA" id="ARBA00022827"/>
    </source>
</evidence>
<dbReference type="Pfam" id="PF00743">
    <property type="entry name" value="FMO-like"/>
    <property type="match status" value="1"/>
</dbReference>
<feature type="region of interest" description="Disordered" evidence="6">
    <location>
        <begin position="483"/>
        <end position="517"/>
    </location>
</feature>
<evidence type="ECO:0000256" key="4">
    <source>
        <dbReference type="ARBA" id="ARBA00022857"/>
    </source>
</evidence>
<dbReference type="PRINTS" id="PR00370">
    <property type="entry name" value="FMOXYGENASE"/>
</dbReference>
<keyword evidence="8" id="KW-1185">Reference proteome</keyword>
<evidence type="ECO:0000313" key="7">
    <source>
        <dbReference type="EMBL" id="WQD38018.1"/>
    </source>
</evidence>
<comment type="similarity">
    <text evidence="1">Belongs to the FMO family.</text>
</comment>
<organism evidence="7 8">
    <name type="scientific">Niabella yanshanensis</name>
    <dbReference type="NCBI Taxonomy" id="577386"/>
    <lineage>
        <taxon>Bacteria</taxon>
        <taxon>Pseudomonadati</taxon>
        <taxon>Bacteroidota</taxon>
        <taxon>Chitinophagia</taxon>
        <taxon>Chitinophagales</taxon>
        <taxon>Chitinophagaceae</taxon>
        <taxon>Niabella</taxon>
    </lineage>
</organism>
<sequence length="517" mass="58666">MKTIGIIGAGISGLASAKAFHERGYSVTVFEKSDAIGGVWDRNRFYLNVSTQTTKNEYAYSDFPMPSHYHEWPTGDQMNEYLNSYARHFGIDGLIQCNTAVTKMEYANGRWHLTTIRTPGNTTHVFSFDFIVISTGTFSNPYIPDFPGMEEYQAAGGQILHSSEVRHKGILEKKHVTVVGFAKSATDIATQAADLSSSCTLLFRKAQWKVPRFFASAVNLKYLLFSRFSEAFFLPYHKSGFQQFLHSIGQPLVWMQWRLIEQLLITQFRLKKCGLLPKHRIEDQISCSLGVAPEGFYKKVRTGKINTIQSEIDYFTSDGIVLKNGRKIQTDVVVFGTGFKQSLPYLNASQLEMIRNSNGQFNLYRNIINTRLPAIGFVGFNSSLFSTLTSEVAANWLAEYVSGHINLPRESVIKEELDLIEQWKIKKRPIATEFSGLCVAPFNFQHLDRLMQDMGLPVKVSKYWGYNFFKPINPKDYNKLLNRLRPPSHKATPGSSNTLSLQKEKTPIKSTLQEAEY</sequence>
<keyword evidence="4" id="KW-0521">NADP</keyword>
<evidence type="ECO:0000256" key="1">
    <source>
        <dbReference type="ARBA" id="ARBA00009183"/>
    </source>
</evidence>
<dbReference type="EMBL" id="CP139960">
    <property type="protein sequence ID" value="WQD38018.1"/>
    <property type="molecule type" value="Genomic_DNA"/>
</dbReference>
<dbReference type="PANTHER" id="PTHR23023">
    <property type="entry name" value="DIMETHYLANILINE MONOOXYGENASE"/>
    <property type="match status" value="1"/>
</dbReference>